<dbReference type="Gene3D" id="3.40.50.150">
    <property type="entry name" value="Vaccinia Virus protein VP39"/>
    <property type="match status" value="1"/>
</dbReference>
<organism evidence="2 3">
    <name type="scientific">Candidatus Accumulibacter proximus</name>
    <dbReference type="NCBI Taxonomy" id="2954385"/>
    <lineage>
        <taxon>Bacteria</taxon>
        <taxon>Pseudomonadati</taxon>
        <taxon>Pseudomonadota</taxon>
        <taxon>Betaproteobacteria</taxon>
        <taxon>Candidatus Accumulibacter</taxon>
    </lineage>
</organism>
<dbReference type="GO" id="GO:0008168">
    <property type="term" value="F:methyltransferase activity"/>
    <property type="evidence" value="ECO:0007669"/>
    <property type="project" value="UniProtKB-KW"/>
</dbReference>
<evidence type="ECO:0000259" key="1">
    <source>
        <dbReference type="Pfam" id="PF05050"/>
    </source>
</evidence>
<dbReference type="Proteomes" id="UP000697998">
    <property type="component" value="Unassembled WGS sequence"/>
</dbReference>
<feature type="domain" description="Methyltransferase FkbM" evidence="1">
    <location>
        <begin position="9"/>
        <end position="46"/>
    </location>
</feature>
<dbReference type="EMBL" id="JADJMH010000001">
    <property type="protein sequence ID" value="MBK7673943.1"/>
    <property type="molecule type" value="Genomic_DNA"/>
</dbReference>
<evidence type="ECO:0000313" key="3">
    <source>
        <dbReference type="Proteomes" id="UP000697998"/>
    </source>
</evidence>
<dbReference type="InterPro" id="IPR006342">
    <property type="entry name" value="FkbM_mtfrase"/>
</dbReference>
<comment type="caution">
    <text evidence="2">The sequence shown here is derived from an EMBL/GenBank/DDBJ whole genome shotgun (WGS) entry which is preliminary data.</text>
</comment>
<gene>
    <name evidence="2" type="ORF">IPJ27_03795</name>
</gene>
<dbReference type="InterPro" id="IPR029063">
    <property type="entry name" value="SAM-dependent_MTases_sf"/>
</dbReference>
<name>A0A935UG07_9PROT</name>
<dbReference type="Pfam" id="PF05050">
    <property type="entry name" value="Methyltransf_21"/>
    <property type="match status" value="1"/>
</dbReference>
<dbReference type="SUPFAM" id="SSF53335">
    <property type="entry name" value="S-adenosyl-L-methionine-dependent methyltransferases"/>
    <property type="match status" value="1"/>
</dbReference>
<protein>
    <submittedName>
        <fullName evidence="2">FkbM family methyltransferase</fullName>
    </submittedName>
</protein>
<dbReference type="GO" id="GO:0032259">
    <property type="term" value="P:methylation"/>
    <property type="evidence" value="ECO:0007669"/>
    <property type="project" value="UniProtKB-KW"/>
</dbReference>
<keyword evidence="2" id="KW-0808">Transferase</keyword>
<proteinExistence type="predicted"/>
<dbReference type="AlphaFoldDB" id="A0A935UG07"/>
<reference evidence="2 3" key="1">
    <citation type="submission" date="2020-10" db="EMBL/GenBank/DDBJ databases">
        <title>Connecting structure to function with the recovery of over 1000 high-quality activated sludge metagenome-assembled genomes encoding full-length rRNA genes using long-read sequencing.</title>
        <authorList>
            <person name="Singleton C.M."/>
            <person name="Petriglieri F."/>
            <person name="Kristensen J.M."/>
            <person name="Kirkegaard R.H."/>
            <person name="Michaelsen T.Y."/>
            <person name="Andersen M.H."/>
            <person name="Karst S.M."/>
            <person name="Dueholm M.S."/>
            <person name="Nielsen P.H."/>
            <person name="Albertsen M."/>
        </authorList>
    </citation>
    <scope>NUCLEOTIDE SEQUENCE [LARGE SCALE GENOMIC DNA]</scope>
    <source>
        <strain evidence="2">EsbW_18-Q3-R4-48_BATAC.285</strain>
    </source>
</reference>
<keyword evidence="2" id="KW-0489">Methyltransferase</keyword>
<accession>A0A935UG07</accession>
<evidence type="ECO:0000313" key="2">
    <source>
        <dbReference type="EMBL" id="MBK7673943.1"/>
    </source>
</evidence>
<sequence length="324" mass="35442">MRGQHCPPIDFMKIDAEGEEANILRGGQRFFAELSPLVQYEIKAGADLHMELVHDFAALGYDSYRLVPGLNLLVRFDAESPPDGYLLNLFCCKPDRAERLAAQGFLVAPAAQAGKPPAEQLPNSVERRSDSPEYDWRHTIGKLPYGAELASLWEQTMTAGGSAVVDQALSFYAISQDSSLPPADRWVSLEASFSLLKTLCESQPSHLRLASLARVARAFGARSLAVSALQQLANAIFEHGQIDPGEPFLVPGERFDSISPGDGIGNWVLAAVLEEMERLGSFSSFYTGVSAQQRLEMIRALGFGSSEMARRLRLLQNRFGLPAS</sequence>